<dbReference type="SUPFAM" id="SSF55874">
    <property type="entry name" value="ATPase domain of HSP90 chaperone/DNA topoisomerase II/histidine kinase"/>
    <property type="match status" value="1"/>
</dbReference>
<evidence type="ECO:0000256" key="1">
    <source>
        <dbReference type="SAM" id="Phobius"/>
    </source>
</evidence>
<dbReference type="EMBL" id="SRKZ01000004">
    <property type="protein sequence ID" value="TGD79899.1"/>
    <property type="molecule type" value="Genomic_DNA"/>
</dbReference>
<dbReference type="Proteomes" id="UP000298284">
    <property type="component" value="Unassembled WGS sequence"/>
</dbReference>
<keyword evidence="1" id="KW-1133">Transmembrane helix</keyword>
<dbReference type="OrthoDB" id="9792992at2"/>
<dbReference type="Pfam" id="PF06580">
    <property type="entry name" value="His_kinase"/>
    <property type="match status" value="1"/>
</dbReference>
<keyword evidence="1" id="KW-0472">Membrane</keyword>
<dbReference type="GO" id="GO:0000155">
    <property type="term" value="F:phosphorelay sensor kinase activity"/>
    <property type="evidence" value="ECO:0007669"/>
    <property type="project" value="InterPro"/>
</dbReference>
<sequence>MLKLEKVKWFRIALAWGLFTLFMIVVVYAQALTGAGPVHWRTAVLAPLVYGLIWTLLTPVVFWLAARFDLTAGRRRWVASLLVHAAASVLLTLLFRILHVTVLYLMAVPGTVLSWATIMSSVNIWISVYWMLLCVAYALDFYGRFQRRNLDAARLEVQLVQAQLQALKMQLQPHFLFNTLNAIATLIVDDPKGAQRMTAKLGAFLRLVLDNTDKHQVTLAQELHFAELYLEMEQIRFSDRLTITYQLAPDTLPALVPNLLLQPLIENAVKHGLASDAETGTIHIQADRHDGVLVLEVRDNGRGTTHSESRGIGLRNSEERLHALYGSQYALSIRTAPEQGFAVRIELPFSPQA</sequence>
<dbReference type="InterPro" id="IPR010559">
    <property type="entry name" value="Sig_transdc_His_kin_internal"/>
</dbReference>
<proteinExistence type="predicted"/>
<dbReference type="GO" id="GO:0016020">
    <property type="term" value="C:membrane"/>
    <property type="evidence" value="ECO:0007669"/>
    <property type="project" value="InterPro"/>
</dbReference>
<reference evidence="3 4" key="1">
    <citation type="submission" date="2019-04" db="EMBL/GenBank/DDBJ databases">
        <authorList>
            <person name="Feng G."/>
            <person name="Zhang J."/>
            <person name="Zhu H."/>
        </authorList>
    </citation>
    <scope>NUCLEOTIDE SEQUENCE [LARGE SCALE GENOMIC DNA]</scope>
    <source>
        <strain evidence="3 4">JCM 19491</strain>
    </source>
</reference>
<feature type="transmembrane region" description="Helical" evidence="1">
    <location>
        <begin position="43"/>
        <end position="65"/>
    </location>
</feature>
<feature type="transmembrane region" description="Helical" evidence="1">
    <location>
        <begin position="112"/>
        <end position="139"/>
    </location>
</feature>
<evidence type="ECO:0000313" key="3">
    <source>
        <dbReference type="EMBL" id="TGD79899.1"/>
    </source>
</evidence>
<keyword evidence="1" id="KW-0812">Transmembrane</keyword>
<dbReference type="PANTHER" id="PTHR34220">
    <property type="entry name" value="SENSOR HISTIDINE KINASE YPDA"/>
    <property type="match status" value="1"/>
</dbReference>
<dbReference type="InterPro" id="IPR036890">
    <property type="entry name" value="HATPase_C_sf"/>
</dbReference>
<dbReference type="Pfam" id="PF02518">
    <property type="entry name" value="HATPase_c"/>
    <property type="match status" value="1"/>
</dbReference>
<feature type="transmembrane region" description="Helical" evidence="1">
    <location>
        <begin position="77"/>
        <end position="106"/>
    </location>
</feature>
<accession>A0A4Z0MKH5</accession>
<organism evidence="3 4">
    <name type="scientific">Hymenobacter wooponensis</name>
    <dbReference type="NCBI Taxonomy" id="1525360"/>
    <lineage>
        <taxon>Bacteria</taxon>
        <taxon>Pseudomonadati</taxon>
        <taxon>Bacteroidota</taxon>
        <taxon>Cytophagia</taxon>
        <taxon>Cytophagales</taxon>
        <taxon>Hymenobacteraceae</taxon>
        <taxon>Hymenobacter</taxon>
    </lineage>
</organism>
<comment type="caution">
    <text evidence="3">The sequence shown here is derived from an EMBL/GenBank/DDBJ whole genome shotgun (WGS) entry which is preliminary data.</text>
</comment>
<dbReference type="RefSeq" id="WP_135531643.1">
    <property type="nucleotide sequence ID" value="NZ_SRKZ01000004.1"/>
</dbReference>
<dbReference type="Gene3D" id="3.30.565.10">
    <property type="entry name" value="Histidine kinase-like ATPase, C-terminal domain"/>
    <property type="match status" value="1"/>
</dbReference>
<feature type="domain" description="Histidine kinase/HSP90-like ATPase" evidence="2">
    <location>
        <begin position="252"/>
        <end position="351"/>
    </location>
</feature>
<dbReference type="AlphaFoldDB" id="A0A4Z0MKH5"/>
<protein>
    <recommendedName>
        <fullName evidence="2">Histidine kinase/HSP90-like ATPase domain-containing protein</fullName>
    </recommendedName>
</protein>
<feature type="transmembrane region" description="Helical" evidence="1">
    <location>
        <begin position="12"/>
        <end position="31"/>
    </location>
</feature>
<gene>
    <name evidence="3" type="ORF">EU557_16950</name>
</gene>
<evidence type="ECO:0000259" key="2">
    <source>
        <dbReference type="SMART" id="SM00387"/>
    </source>
</evidence>
<dbReference type="PANTHER" id="PTHR34220:SF7">
    <property type="entry name" value="SENSOR HISTIDINE KINASE YPDA"/>
    <property type="match status" value="1"/>
</dbReference>
<dbReference type="InterPro" id="IPR050640">
    <property type="entry name" value="Bact_2-comp_sensor_kinase"/>
</dbReference>
<keyword evidence="4" id="KW-1185">Reference proteome</keyword>
<evidence type="ECO:0000313" key="4">
    <source>
        <dbReference type="Proteomes" id="UP000298284"/>
    </source>
</evidence>
<dbReference type="InterPro" id="IPR003594">
    <property type="entry name" value="HATPase_dom"/>
</dbReference>
<name>A0A4Z0MKH5_9BACT</name>
<dbReference type="SMART" id="SM00387">
    <property type="entry name" value="HATPase_c"/>
    <property type="match status" value="1"/>
</dbReference>